<protein>
    <submittedName>
        <fullName evidence="9">WSC domain-containing protein 2</fullName>
    </submittedName>
</protein>
<evidence type="ECO:0000313" key="10">
    <source>
        <dbReference type="Proteomes" id="UP000762676"/>
    </source>
</evidence>
<dbReference type="Proteomes" id="UP000762676">
    <property type="component" value="Unassembled WGS sequence"/>
</dbReference>
<gene>
    <name evidence="9" type="ORF">ElyMa_000327900</name>
</gene>
<comment type="subcellular location">
    <subcellularLocation>
        <location evidence="1">Membrane</location>
        <topology evidence="1">Single-pass membrane protein</topology>
    </subcellularLocation>
</comment>
<evidence type="ECO:0000313" key="9">
    <source>
        <dbReference type="EMBL" id="GFR70423.1"/>
    </source>
</evidence>
<sequence length="320" mass="34865">MGLGAPIQQAPPEAGQITKVCAQLPVTNASARGAQESRGCYDDPAVDAMYIRLYSSMTPQVCMDRCFLRGYAYAGLTSGTICECEQLYNTGEALALSECNVPCSGDPSQMCGGPGKTEVYTTGLVRPPPRPRCGPGNRGVVFQNQCLYISTAQEAYALAQKTCMLAGGTLAKIDSANKQAAILNYLTGITEHVWVGTAHFTDHWVHLDGTPLTGYTNWRTGKDQVDNIRFMRLNAADNLKWDNYGYWDKNMALCDLPFPWVPDHNPKICGLDKLGMRVNDGGPCLISLGSQLNRLQAEYKCHVVGAQLVSVNTPMEKVRV</sequence>
<keyword evidence="3" id="KW-0732">Signal</keyword>
<keyword evidence="4" id="KW-1133">Transmembrane helix</keyword>
<evidence type="ECO:0000256" key="6">
    <source>
        <dbReference type="ARBA" id="ARBA00023180"/>
    </source>
</evidence>
<evidence type="ECO:0000256" key="2">
    <source>
        <dbReference type="ARBA" id="ARBA00022692"/>
    </source>
</evidence>
<evidence type="ECO:0000256" key="4">
    <source>
        <dbReference type="ARBA" id="ARBA00022989"/>
    </source>
</evidence>
<proteinExistence type="predicted"/>
<accession>A0AAV4FAR9</accession>
<dbReference type="InterPro" id="IPR001304">
    <property type="entry name" value="C-type_lectin-like"/>
</dbReference>
<dbReference type="PROSITE" id="PS50041">
    <property type="entry name" value="C_TYPE_LECTIN_2"/>
    <property type="match status" value="1"/>
</dbReference>
<evidence type="ECO:0000259" key="8">
    <source>
        <dbReference type="PROSITE" id="PS51212"/>
    </source>
</evidence>
<dbReference type="Gene3D" id="3.10.100.10">
    <property type="entry name" value="Mannose-Binding Protein A, subunit A"/>
    <property type="match status" value="1"/>
</dbReference>
<dbReference type="EMBL" id="BMAT01000653">
    <property type="protein sequence ID" value="GFR70423.1"/>
    <property type="molecule type" value="Genomic_DNA"/>
</dbReference>
<dbReference type="AlphaFoldDB" id="A0AAV4FAR9"/>
<dbReference type="CDD" id="cd00037">
    <property type="entry name" value="CLECT"/>
    <property type="match status" value="1"/>
</dbReference>
<dbReference type="SMART" id="SM00034">
    <property type="entry name" value="CLECT"/>
    <property type="match status" value="1"/>
</dbReference>
<dbReference type="PANTHER" id="PTHR24269">
    <property type="entry name" value="KREMEN PROTEIN"/>
    <property type="match status" value="1"/>
</dbReference>
<dbReference type="Pfam" id="PF01822">
    <property type="entry name" value="WSC"/>
    <property type="match status" value="1"/>
</dbReference>
<dbReference type="Pfam" id="PF00059">
    <property type="entry name" value="Lectin_C"/>
    <property type="match status" value="1"/>
</dbReference>
<dbReference type="PROSITE" id="PS51212">
    <property type="entry name" value="WSC"/>
    <property type="match status" value="1"/>
</dbReference>
<dbReference type="GO" id="GO:0005886">
    <property type="term" value="C:plasma membrane"/>
    <property type="evidence" value="ECO:0007669"/>
    <property type="project" value="TreeGrafter"/>
</dbReference>
<keyword evidence="6" id="KW-0325">Glycoprotein</keyword>
<dbReference type="InterPro" id="IPR016187">
    <property type="entry name" value="CTDL_fold"/>
</dbReference>
<dbReference type="InterPro" id="IPR016186">
    <property type="entry name" value="C-type_lectin-like/link_sf"/>
</dbReference>
<dbReference type="InterPro" id="IPR051836">
    <property type="entry name" value="Kremen_rcpt"/>
</dbReference>
<reference evidence="9 10" key="1">
    <citation type="journal article" date="2021" name="Elife">
        <title>Chloroplast acquisition without the gene transfer in kleptoplastic sea slugs, Plakobranchus ocellatus.</title>
        <authorList>
            <person name="Maeda T."/>
            <person name="Takahashi S."/>
            <person name="Yoshida T."/>
            <person name="Shimamura S."/>
            <person name="Takaki Y."/>
            <person name="Nagai Y."/>
            <person name="Toyoda A."/>
            <person name="Suzuki Y."/>
            <person name="Arimoto A."/>
            <person name="Ishii H."/>
            <person name="Satoh N."/>
            <person name="Nishiyama T."/>
            <person name="Hasebe M."/>
            <person name="Maruyama T."/>
            <person name="Minagawa J."/>
            <person name="Obokata J."/>
            <person name="Shigenobu S."/>
        </authorList>
    </citation>
    <scope>NUCLEOTIDE SEQUENCE [LARGE SCALE GENOMIC DNA]</scope>
</reference>
<feature type="domain" description="C-type lectin" evidence="7">
    <location>
        <begin position="142"/>
        <end position="255"/>
    </location>
</feature>
<comment type="caution">
    <text evidence="9">The sequence shown here is derived from an EMBL/GenBank/DDBJ whole genome shotgun (WGS) entry which is preliminary data.</text>
</comment>
<dbReference type="SMART" id="SM00321">
    <property type="entry name" value="WSC"/>
    <property type="match status" value="1"/>
</dbReference>
<keyword evidence="10" id="KW-1185">Reference proteome</keyword>
<dbReference type="SUPFAM" id="SSF56436">
    <property type="entry name" value="C-type lectin-like"/>
    <property type="match status" value="1"/>
</dbReference>
<dbReference type="PANTHER" id="PTHR24269:SF16">
    <property type="entry name" value="PROTEIN SLG1"/>
    <property type="match status" value="1"/>
</dbReference>
<evidence type="ECO:0000256" key="1">
    <source>
        <dbReference type="ARBA" id="ARBA00004167"/>
    </source>
</evidence>
<evidence type="ECO:0000256" key="5">
    <source>
        <dbReference type="ARBA" id="ARBA00023136"/>
    </source>
</evidence>
<name>A0AAV4FAR9_9GAST</name>
<keyword evidence="2" id="KW-0812">Transmembrane</keyword>
<feature type="domain" description="WSC" evidence="8">
    <location>
        <begin position="34"/>
        <end position="123"/>
    </location>
</feature>
<evidence type="ECO:0000259" key="7">
    <source>
        <dbReference type="PROSITE" id="PS50041"/>
    </source>
</evidence>
<keyword evidence="5" id="KW-0472">Membrane</keyword>
<dbReference type="InterPro" id="IPR002889">
    <property type="entry name" value="WSC_carb-bd"/>
</dbReference>
<organism evidence="9 10">
    <name type="scientific">Elysia marginata</name>
    <dbReference type="NCBI Taxonomy" id="1093978"/>
    <lineage>
        <taxon>Eukaryota</taxon>
        <taxon>Metazoa</taxon>
        <taxon>Spiralia</taxon>
        <taxon>Lophotrochozoa</taxon>
        <taxon>Mollusca</taxon>
        <taxon>Gastropoda</taxon>
        <taxon>Heterobranchia</taxon>
        <taxon>Euthyneura</taxon>
        <taxon>Panpulmonata</taxon>
        <taxon>Sacoglossa</taxon>
        <taxon>Placobranchoidea</taxon>
        <taxon>Plakobranchidae</taxon>
        <taxon>Elysia</taxon>
    </lineage>
</organism>
<evidence type="ECO:0000256" key="3">
    <source>
        <dbReference type="ARBA" id="ARBA00022729"/>
    </source>
</evidence>